<dbReference type="Pfam" id="PF00027">
    <property type="entry name" value="cNMP_binding"/>
    <property type="match status" value="1"/>
</dbReference>
<dbReference type="InterPro" id="IPR036866">
    <property type="entry name" value="RibonucZ/Hydroxyglut_hydro"/>
</dbReference>
<dbReference type="SUPFAM" id="SSF51206">
    <property type="entry name" value="cAMP-binding domain-like"/>
    <property type="match status" value="2"/>
</dbReference>
<dbReference type="PROSITE" id="PS50042">
    <property type="entry name" value="CNMP_BINDING_3"/>
    <property type="match status" value="2"/>
</dbReference>
<dbReference type="Pfam" id="PF23023">
    <property type="entry name" value="Anti-Pycsar_Apyc1"/>
    <property type="match status" value="1"/>
</dbReference>
<evidence type="ECO:0000313" key="2">
    <source>
        <dbReference type="EMBL" id="RED50785.1"/>
    </source>
</evidence>
<dbReference type="CDD" id="cd00038">
    <property type="entry name" value="CAP_ED"/>
    <property type="match status" value="2"/>
</dbReference>
<gene>
    <name evidence="2" type="ORF">DFP90_10457</name>
</gene>
<dbReference type="OrthoDB" id="9800940at2"/>
<proteinExistence type="predicted"/>
<dbReference type="Proteomes" id="UP000256845">
    <property type="component" value="Unassembled WGS sequence"/>
</dbReference>
<sequence length="762" mass="85351">MTGLRKIKVSTGIDWVEVPEVGLRMLCGCPADSVKHLMRRGLIVPTEKDGVEFETGPNVILLSDTMIQKGNFCNMGEFPVLQMLYRQGMILPGHPNNKGVKPLLIGSREQVTAQMEYIYRGNYGLISKEEIMATGISPKLAHDLMRLKLRFAFGEIRSPRDLLDNQFIGTRKVEIRDGVMIERLENNIFEVSYLEDKVQVNLNLKSDEKYETAYPLDHHKVKREAFSVVHSGNGDGWDVNRPSMSSVIIYQGKVYLVDAGPNMREILIALGIGINEVEGIFQTHSHDDHFAGLLSFIRSDHKVKFFATPMVRASVTKKIAALMSMAEGRFTTFFHVHDLEMGDWNEIDGLEVMPILSPHPVETTVFKFRALGRNGYKTYAHFADIASFKVLEAMVTDDPDAPGISAKMLKKVKADYLTPATLKKLDIGGGMIHGNALDFTDDQSDKIILSHTALPLTPEQRRIGSGASFGTRDSLLETRSNYVRQFADSFLRGYLPDAPDHMVNTLLNHDIVTFIPETILLKEGQRIENIYLLLTGNVEVIFSSDDIAHPMSAGSLVGEISGLHQVPTMGTYRALSFVEALEIPCDLYLDLVKKNNLFESISTLMEGREFMRETWLLGEALSYAVQNRVAATLELMDLKQGQVIEVDETTPLTILRSGRARLTCAGEDIAEIRKGDFFGEDQAVFKAPETYQFIVEEDIVAYRIPARILADIPIIQWKLYETFLQRLEKALDCQKKFHKKALETTAASAGSRARHSNKKAAG</sequence>
<evidence type="ECO:0000259" key="1">
    <source>
        <dbReference type="PROSITE" id="PS50042"/>
    </source>
</evidence>
<comment type="caution">
    <text evidence="2">The sequence shown here is derived from an EMBL/GenBank/DDBJ whole genome shotgun (WGS) entry which is preliminary data.</text>
</comment>
<dbReference type="SMART" id="SM00849">
    <property type="entry name" value="Lactamase_B"/>
    <property type="match status" value="1"/>
</dbReference>
<feature type="domain" description="Cyclic nucleotide-binding" evidence="1">
    <location>
        <begin position="490"/>
        <end position="592"/>
    </location>
</feature>
<dbReference type="InterPro" id="IPR018490">
    <property type="entry name" value="cNMP-bd_dom_sf"/>
</dbReference>
<name>A0A3D9HN08_9PROT</name>
<feature type="domain" description="Cyclic nucleotide-binding" evidence="1">
    <location>
        <begin position="647"/>
        <end position="690"/>
    </location>
</feature>
<dbReference type="InterPro" id="IPR014710">
    <property type="entry name" value="RmlC-like_jellyroll"/>
</dbReference>
<evidence type="ECO:0000313" key="3">
    <source>
        <dbReference type="Proteomes" id="UP000256845"/>
    </source>
</evidence>
<accession>A0A3D9HN08</accession>
<dbReference type="Gene3D" id="3.60.15.10">
    <property type="entry name" value="Ribonuclease Z/Hydroxyacylglutathione hydrolase-like"/>
    <property type="match status" value="1"/>
</dbReference>
<dbReference type="InterPro" id="IPR001279">
    <property type="entry name" value="Metallo-B-lactamas"/>
</dbReference>
<dbReference type="InterPro" id="IPR000595">
    <property type="entry name" value="cNMP-bd_dom"/>
</dbReference>
<dbReference type="EMBL" id="QRDW01000004">
    <property type="protein sequence ID" value="RED50785.1"/>
    <property type="molecule type" value="Genomic_DNA"/>
</dbReference>
<dbReference type="SUPFAM" id="SSF56281">
    <property type="entry name" value="Metallo-hydrolase/oxidoreductase"/>
    <property type="match status" value="1"/>
</dbReference>
<dbReference type="RefSeq" id="WP_115936588.1">
    <property type="nucleotide sequence ID" value="NZ_QRDW01000004.1"/>
</dbReference>
<dbReference type="AlphaFoldDB" id="A0A3D9HN08"/>
<reference evidence="2 3" key="1">
    <citation type="submission" date="2018-07" db="EMBL/GenBank/DDBJ databases">
        <title>Genomic Encyclopedia of Type Strains, Phase III (KMG-III): the genomes of soil and plant-associated and newly described type strains.</title>
        <authorList>
            <person name="Whitman W."/>
        </authorList>
    </citation>
    <scope>NUCLEOTIDE SEQUENCE [LARGE SCALE GENOMIC DNA]</scope>
    <source>
        <strain evidence="2 3">CECT 8488</strain>
    </source>
</reference>
<keyword evidence="3" id="KW-1185">Reference proteome</keyword>
<organism evidence="2 3">
    <name type="scientific">Aestuariispira insulae</name>
    <dbReference type="NCBI Taxonomy" id="1461337"/>
    <lineage>
        <taxon>Bacteria</taxon>
        <taxon>Pseudomonadati</taxon>
        <taxon>Pseudomonadota</taxon>
        <taxon>Alphaproteobacteria</taxon>
        <taxon>Rhodospirillales</taxon>
        <taxon>Kiloniellaceae</taxon>
        <taxon>Aestuariispira</taxon>
    </lineage>
</organism>
<dbReference type="Gene3D" id="2.60.120.10">
    <property type="entry name" value="Jelly Rolls"/>
    <property type="match status" value="2"/>
</dbReference>
<protein>
    <submittedName>
        <fullName evidence="2">Hemerythrin</fullName>
    </submittedName>
</protein>